<dbReference type="EMBL" id="AZER01000013">
    <property type="protein sequence ID" value="KRL27988.1"/>
    <property type="molecule type" value="Genomic_DNA"/>
</dbReference>
<dbReference type="Proteomes" id="UP000051445">
    <property type="component" value="Unassembled WGS sequence"/>
</dbReference>
<dbReference type="PANTHER" id="PTHR30353">
    <property type="entry name" value="INNER MEMBRANE PROTEIN DEDA-RELATED"/>
    <property type="match status" value="1"/>
</dbReference>
<dbReference type="InterPro" id="IPR032818">
    <property type="entry name" value="DedA-like"/>
</dbReference>
<evidence type="ECO:0000256" key="1">
    <source>
        <dbReference type="ARBA" id="ARBA00004651"/>
    </source>
</evidence>
<feature type="transmembrane region" description="Helical" evidence="7">
    <location>
        <begin position="7"/>
        <end position="25"/>
    </location>
</feature>
<feature type="transmembrane region" description="Helical" evidence="7">
    <location>
        <begin position="154"/>
        <end position="174"/>
    </location>
</feature>
<gene>
    <name evidence="9" type="ORF">FD27_GL000261</name>
</gene>
<evidence type="ECO:0000256" key="5">
    <source>
        <dbReference type="ARBA" id="ARBA00022989"/>
    </source>
</evidence>
<dbReference type="PATRIC" id="fig|1423746.3.peg.268"/>
<evidence type="ECO:0000259" key="8">
    <source>
        <dbReference type="Pfam" id="PF09335"/>
    </source>
</evidence>
<comment type="similarity">
    <text evidence="2 7">Belongs to the DedA family.</text>
</comment>
<feature type="transmembrane region" description="Helical" evidence="7">
    <location>
        <begin position="186"/>
        <end position="208"/>
    </location>
</feature>
<keyword evidence="4 7" id="KW-0812">Transmembrane</keyword>
<evidence type="ECO:0000256" key="3">
    <source>
        <dbReference type="ARBA" id="ARBA00022475"/>
    </source>
</evidence>
<keyword evidence="10" id="KW-1185">Reference proteome</keyword>
<feature type="domain" description="VTT" evidence="8">
    <location>
        <begin position="50"/>
        <end position="172"/>
    </location>
</feature>
<comment type="subcellular location">
    <subcellularLocation>
        <location evidence="1 7">Cell membrane</location>
        <topology evidence="1 7">Multi-pass membrane protein</topology>
    </subcellularLocation>
</comment>
<evidence type="ECO:0000256" key="2">
    <source>
        <dbReference type="ARBA" id="ARBA00010792"/>
    </source>
</evidence>
<keyword evidence="5 7" id="KW-1133">Transmembrane helix</keyword>
<accession>A0A0R1PBI5</accession>
<name>A0A0R1PBI5_9LACO</name>
<reference evidence="9 10" key="1">
    <citation type="journal article" date="2015" name="Genome Announc.">
        <title>Expanding the biotechnology potential of lactobacilli through comparative genomics of 213 strains and associated genera.</title>
        <authorList>
            <person name="Sun Z."/>
            <person name="Harris H.M."/>
            <person name="McCann A."/>
            <person name="Guo C."/>
            <person name="Argimon S."/>
            <person name="Zhang W."/>
            <person name="Yang X."/>
            <person name="Jeffery I.B."/>
            <person name="Cooney J.C."/>
            <person name="Kagawa T.F."/>
            <person name="Liu W."/>
            <person name="Song Y."/>
            <person name="Salvetti E."/>
            <person name="Wrobel A."/>
            <person name="Rasinkangas P."/>
            <person name="Parkhill J."/>
            <person name="Rea M.C."/>
            <person name="O'Sullivan O."/>
            <person name="Ritari J."/>
            <person name="Douillard F.P."/>
            <person name="Paul Ross R."/>
            <person name="Yang R."/>
            <person name="Briner A.E."/>
            <person name="Felis G.E."/>
            <person name="de Vos W.M."/>
            <person name="Barrangou R."/>
            <person name="Klaenhammer T.R."/>
            <person name="Caufield P.W."/>
            <person name="Cui Y."/>
            <person name="Zhang H."/>
            <person name="O'Toole P.W."/>
        </authorList>
    </citation>
    <scope>NUCLEOTIDE SEQUENCE [LARGE SCALE GENOMIC DNA]</scope>
    <source>
        <strain evidence="9 10">DSM 13145</strain>
    </source>
</reference>
<dbReference type="STRING" id="1423746.FD27_GL000261"/>
<comment type="caution">
    <text evidence="9">The sequence shown here is derived from an EMBL/GenBank/DDBJ whole genome shotgun (WGS) entry which is preliminary data.</text>
</comment>
<feature type="transmembrane region" description="Helical" evidence="7">
    <location>
        <begin position="31"/>
        <end position="51"/>
    </location>
</feature>
<organism evidence="9 10">
    <name type="scientific">Limosilactobacillus frumenti DSM 13145</name>
    <dbReference type="NCBI Taxonomy" id="1423746"/>
    <lineage>
        <taxon>Bacteria</taxon>
        <taxon>Bacillati</taxon>
        <taxon>Bacillota</taxon>
        <taxon>Bacilli</taxon>
        <taxon>Lactobacillales</taxon>
        <taxon>Lactobacillaceae</taxon>
        <taxon>Limosilactobacillus</taxon>
    </lineage>
</organism>
<evidence type="ECO:0000256" key="4">
    <source>
        <dbReference type="ARBA" id="ARBA00022692"/>
    </source>
</evidence>
<dbReference type="GO" id="GO:0005886">
    <property type="term" value="C:plasma membrane"/>
    <property type="evidence" value="ECO:0007669"/>
    <property type="project" value="UniProtKB-SubCell"/>
</dbReference>
<dbReference type="InterPro" id="IPR032816">
    <property type="entry name" value="VTT_dom"/>
</dbReference>
<feature type="transmembrane region" description="Helical" evidence="7">
    <location>
        <begin position="72"/>
        <end position="91"/>
    </location>
</feature>
<dbReference type="PANTHER" id="PTHR30353:SF15">
    <property type="entry name" value="INNER MEMBRANE PROTEIN YABI"/>
    <property type="match status" value="1"/>
</dbReference>
<evidence type="ECO:0000313" key="10">
    <source>
        <dbReference type="Proteomes" id="UP000051445"/>
    </source>
</evidence>
<dbReference type="Pfam" id="PF09335">
    <property type="entry name" value="VTT_dom"/>
    <property type="match status" value="1"/>
</dbReference>
<sequence length="219" mass="25086">MIAIAHILYILTHLAEVIIPMFEWLGPWSYVLLFALIFMETGLVVFPWLPGESLVFLTSSFIAFHPFLKMEIVVPVFFLAAFIGDTVNYFIGRSLSHWKWLKKRVEGPGMVRAHELLYRHGIKAVAFGRFVPLVRTFVPLIAGTMRFDLRRFMIGNIIGVTVWVILGCTIGYYFGSIPFVKKHFSLILLAMVALGLVVVGILALIRYLRRQIIKRNQML</sequence>
<protein>
    <submittedName>
        <fullName evidence="9">DedA family protein</fullName>
    </submittedName>
</protein>
<proteinExistence type="inferred from homology"/>
<evidence type="ECO:0000256" key="6">
    <source>
        <dbReference type="ARBA" id="ARBA00023136"/>
    </source>
</evidence>
<keyword evidence="6 7" id="KW-0472">Membrane</keyword>
<evidence type="ECO:0000313" key="9">
    <source>
        <dbReference type="EMBL" id="KRL27988.1"/>
    </source>
</evidence>
<evidence type="ECO:0000256" key="7">
    <source>
        <dbReference type="RuleBase" id="RU367016"/>
    </source>
</evidence>
<dbReference type="AlphaFoldDB" id="A0A0R1PBI5"/>
<keyword evidence="3 7" id="KW-1003">Cell membrane</keyword>